<dbReference type="GO" id="GO:0046873">
    <property type="term" value="F:metal ion transmembrane transporter activity"/>
    <property type="evidence" value="ECO:0007669"/>
    <property type="project" value="InterPro"/>
</dbReference>
<dbReference type="PANTHER" id="PTHR12608:SF1">
    <property type="entry name" value="TRANSMEMBRANE PROTEIN 165"/>
    <property type="match status" value="1"/>
</dbReference>
<feature type="non-terminal residue" evidence="8">
    <location>
        <position position="1"/>
    </location>
</feature>
<feature type="transmembrane region" description="Helical" evidence="6">
    <location>
        <begin position="70"/>
        <end position="88"/>
    </location>
</feature>
<feature type="non-terminal residue" evidence="8">
    <location>
        <position position="207"/>
    </location>
</feature>
<evidence type="ECO:0000313" key="9">
    <source>
        <dbReference type="Proteomes" id="UP000001876"/>
    </source>
</evidence>
<dbReference type="Proteomes" id="UP000001876">
    <property type="component" value="Unassembled WGS sequence"/>
</dbReference>
<feature type="transmembrane region" description="Helical" evidence="6">
    <location>
        <begin position="35"/>
        <end position="58"/>
    </location>
</feature>
<accession>C1MR94</accession>
<dbReference type="OMA" id="LAMQFEK"/>
<dbReference type="AlphaFoldDB" id="C1MR94"/>
<evidence type="ECO:0000256" key="4">
    <source>
        <dbReference type="ARBA" id="ARBA00022989"/>
    </source>
</evidence>
<evidence type="ECO:0000256" key="2">
    <source>
        <dbReference type="ARBA" id="ARBA00009190"/>
    </source>
</evidence>
<sequence>AGIPQSFVLILLTEIGDKTFFLAMMLAARHGKLQVFLASISALFFMTLGSALAGYLVSTSAEMLHSSVKIMDWVAAVLFVLFGAQMLWDARKLHKEDAKDEEVAALLGGEGARSSSHGERADAEETLREKDEKSPPPSTRWEAFARVFSIMMVAEWGDRSMFATLTLATKHNPAGVVVGAMAAHAIANALAVVGGELLSKRISEKLM</sequence>
<feature type="transmembrane region" description="Helical" evidence="6">
    <location>
        <begin position="6"/>
        <end position="28"/>
    </location>
</feature>
<dbReference type="Pfam" id="PF01169">
    <property type="entry name" value="GDT1"/>
    <property type="match status" value="2"/>
</dbReference>
<dbReference type="PANTHER" id="PTHR12608">
    <property type="entry name" value="TRANSMEMBRANE PROTEIN HTP-1 RELATED"/>
    <property type="match status" value="1"/>
</dbReference>
<keyword evidence="5 6" id="KW-0472">Membrane</keyword>
<dbReference type="KEGG" id="mpp:MICPUCDRAFT_6262"/>
<evidence type="ECO:0000256" key="7">
    <source>
        <dbReference type="SAM" id="MobiDB-lite"/>
    </source>
</evidence>
<comment type="similarity">
    <text evidence="2 6">Belongs to the GDT1 family.</text>
</comment>
<dbReference type="OrthoDB" id="442680at2759"/>
<feature type="transmembrane region" description="Helical" evidence="6">
    <location>
        <begin position="174"/>
        <end position="198"/>
    </location>
</feature>
<dbReference type="GeneID" id="9683701"/>
<dbReference type="GO" id="GO:0006816">
    <property type="term" value="P:calcium ion transport"/>
    <property type="evidence" value="ECO:0007669"/>
    <property type="project" value="UniProtKB-ARBA"/>
</dbReference>
<evidence type="ECO:0000256" key="1">
    <source>
        <dbReference type="ARBA" id="ARBA00004141"/>
    </source>
</evidence>
<comment type="subcellular location">
    <subcellularLocation>
        <location evidence="1 6">Membrane</location>
        <topology evidence="1 6">Multi-pass membrane protein</topology>
    </subcellularLocation>
</comment>
<organism evidence="9">
    <name type="scientific">Micromonas pusilla (strain CCMP1545)</name>
    <name type="common">Picoplanktonic green alga</name>
    <dbReference type="NCBI Taxonomy" id="564608"/>
    <lineage>
        <taxon>Eukaryota</taxon>
        <taxon>Viridiplantae</taxon>
        <taxon>Chlorophyta</taxon>
        <taxon>Mamiellophyceae</taxon>
        <taxon>Mamiellales</taxon>
        <taxon>Mamiellaceae</taxon>
        <taxon>Micromonas</taxon>
    </lineage>
</organism>
<dbReference type="RefSeq" id="XP_003057893.1">
    <property type="nucleotide sequence ID" value="XM_003057847.1"/>
</dbReference>
<feature type="region of interest" description="Disordered" evidence="7">
    <location>
        <begin position="109"/>
        <end position="138"/>
    </location>
</feature>
<dbReference type="InterPro" id="IPR049555">
    <property type="entry name" value="GDT1-like_CS"/>
</dbReference>
<reference evidence="8 9" key="1">
    <citation type="journal article" date="2009" name="Science">
        <title>Green evolution and dynamic adaptations revealed by genomes of the marine picoeukaryotes Micromonas.</title>
        <authorList>
            <person name="Worden A.Z."/>
            <person name="Lee J.H."/>
            <person name="Mock T."/>
            <person name="Rouze P."/>
            <person name="Simmons M.P."/>
            <person name="Aerts A.L."/>
            <person name="Allen A.E."/>
            <person name="Cuvelier M.L."/>
            <person name="Derelle E."/>
            <person name="Everett M.V."/>
            <person name="Foulon E."/>
            <person name="Grimwood J."/>
            <person name="Gundlach H."/>
            <person name="Henrissat B."/>
            <person name="Napoli C."/>
            <person name="McDonald S.M."/>
            <person name="Parker M.S."/>
            <person name="Rombauts S."/>
            <person name="Salamov A."/>
            <person name="Von Dassow P."/>
            <person name="Badger J.H."/>
            <person name="Coutinho P.M."/>
            <person name="Demir E."/>
            <person name="Dubchak I."/>
            <person name="Gentemann C."/>
            <person name="Eikrem W."/>
            <person name="Gready J.E."/>
            <person name="John U."/>
            <person name="Lanier W."/>
            <person name="Lindquist E.A."/>
            <person name="Lucas S."/>
            <person name="Mayer K.F."/>
            <person name="Moreau H."/>
            <person name="Not F."/>
            <person name="Otillar R."/>
            <person name="Panaud O."/>
            <person name="Pangilinan J."/>
            <person name="Paulsen I."/>
            <person name="Piegu B."/>
            <person name="Poliakov A."/>
            <person name="Robbens S."/>
            <person name="Schmutz J."/>
            <person name="Toulza E."/>
            <person name="Wyss T."/>
            <person name="Zelensky A."/>
            <person name="Zhou K."/>
            <person name="Armbrust E.V."/>
            <person name="Bhattacharya D."/>
            <person name="Goodenough U.W."/>
            <person name="Van de Peer Y."/>
            <person name="Grigoriev I.V."/>
        </authorList>
    </citation>
    <scope>NUCLEOTIDE SEQUENCE [LARGE SCALE GENOMIC DNA]</scope>
    <source>
        <strain evidence="8 9">CCMP1545</strain>
    </source>
</reference>
<evidence type="ECO:0000256" key="6">
    <source>
        <dbReference type="RuleBase" id="RU365102"/>
    </source>
</evidence>
<dbReference type="PROSITE" id="PS01214">
    <property type="entry name" value="UPF0016"/>
    <property type="match status" value="1"/>
</dbReference>
<dbReference type="GO" id="GO:0016020">
    <property type="term" value="C:membrane"/>
    <property type="evidence" value="ECO:0007669"/>
    <property type="project" value="UniProtKB-SubCell"/>
</dbReference>
<evidence type="ECO:0000256" key="5">
    <source>
        <dbReference type="ARBA" id="ARBA00023136"/>
    </source>
</evidence>
<name>C1MR94_MICPC</name>
<protein>
    <recommendedName>
        <fullName evidence="6">GDT1 family protein</fullName>
    </recommendedName>
</protein>
<keyword evidence="9" id="KW-1185">Reference proteome</keyword>
<gene>
    <name evidence="8" type="ORF">MICPUCDRAFT_6262</name>
</gene>
<evidence type="ECO:0000256" key="3">
    <source>
        <dbReference type="ARBA" id="ARBA00022692"/>
    </source>
</evidence>
<feature type="compositionally biased region" description="Basic and acidic residues" evidence="7">
    <location>
        <begin position="116"/>
        <end position="134"/>
    </location>
</feature>
<dbReference type="InterPro" id="IPR001727">
    <property type="entry name" value="GDT1-like"/>
</dbReference>
<evidence type="ECO:0000313" key="8">
    <source>
        <dbReference type="EMBL" id="EEH57844.1"/>
    </source>
</evidence>
<comment type="caution">
    <text evidence="6">Lacks conserved residue(s) required for the propagation of feature annotation.</text>
</comment>
<proteinExistence type="inferred from homology"/>
<dbReference type="eggNOG" id="KOG2881">
    <property type="taxonomic scope" value="Eukaryota"/>
</dbReference>
<keyword evidence="3 6" id="KW-0812">Transmembrane</keyword>
<keyword evidence="4 6" id="KW-1133">Transmembrane helix</keyword>
<dbReference type="EMBL" id="GG663738">
    <property type="protein sequence ID" value="EEH57844.1"/>
    <property type="molecule type" value="Genomic_DNA"/>
</dbReference>